<feature type="region of interest" description="Disordered" evidence="1">
    <location>
        <begin position="1"/>
        <end position="22"/>
    </location>
</feature>
<protein>
    <submittedName>
        <fullName evidence="2">Uncharacterized protein</fullName>
    </submittedName>
</protein>
<reference evidence="3" key="1">
    <citation type="journal article" date="2011" name="Nat. Biotechnol.">
        <title>The genomic sequence of the Chinese hamster ovary (CHO)-K1 cell line.</title>
        <authorList>
            <person name="Xu X."/>
            <person name="Nagarajan H."/>
            <person name="Lewis N.E."/>
            <person name="Pan S."/>
            <person name="Cai Z."/>
            <person name="Liu X."/>
            <person name="Chen W."/>
            <person name="Xie M."/>
            <person name="Wang W."/>
            <person name="Hammond S."/>
            <person name="Andersen M.R."/>
            <person name="Neff N."/>
            <person name="Passarelli B."/>
            <person name="Koh W."/>
            <person name="Fan H.C."/>
            <person name="Wang J."/>
            <person name="Gui Y."/>
            <person name="Lee K.H."/>
            <person name="Betenbaugh M.J."/>
            <person name="Quake S.R."/>
            <person name="Famili I."/>
            <person name="Palsson B.O."/>
            <person name="Wang J."/>
        </authorList>
    </citation>
    <scope>NUCLEOTIDE SEQUENCE [LARGE SCALE GENOMIC DNA]</scope>
    <source>
        <strain evidence="3">CHO K1 cell line</strain>
    </source>
</reference>
<evidence type="ECO:0000313" key="2">
    <source>
        <dbReference type="EMBL" id="EGW02069.1"/>
    </source>
</evidence>
<organism evidence="2 3">
    <name type="scientific">Cricetulus griseus</name>
    <name type="common">Chinese hamster</name>
    <name type="synonym">Cricetulus barabensis griseus</name>
    <dbReference type="NCBI Taxonomy" id="10029"/>
    <lineage>
        <taxon>Eukaryota</taxon>
        <taxon>Metazoa</taxon>
        <taxon>Chordata</taxon>
        <taxon>Craniata</taxon>
        <taxon>Vertebrata</taxon>
        <taxon>Euteleostomi</taxon>
        <taxon>Mammalia</taxon>
        <taxon>Eutheria</taxon>
        <taxon>Euarchontoglires</taxon>
        <taxon>Glires</taxon>
        <taxon>Rodentia</taxon>
        <taxon>Myomorpha</taxon>
        <taxon>Muroidea</taxon>
        <taxon>Cricetidae</taxon>
        <taxon>Cricetinae</taxon>
        <taxon>Cricetulus</taxon>
    </lineage>
</organism>
<evidence type="ECO:0000256" key="1">
    <source>
        <dbReference type="SAM" id="MobiDB-lite"/>
    </source>
</evidence>
<proteinExistence type="predicted"/>
<gene>
    <name evidence="2" type="ORF">I79_013043</name>
</gene>
<accession>G3HQE6</accession>
<dbReference type="EMBL" id="JH000608">
    <property type="protein sequence ID" value="EGW02069.1"/>
    <property type="molecule type" value="Genomic_DNA"/>
</dbReference>
<name>G3HQE6_CRIGR</name>
<dbReference type="AlphaFoldDB" id="G3HQE6"/>
<evidence type="ECO:0000313" key="3">
    <source>
        <dbReference type="Proteomes" id="UP000001075"/>
    </source>
</evidence>
<dbReference type="InParanoid" id="G3HQE6"/>
<sequence length="51" mass="5708">MTVYAGEDVEKGEHPSTDGGIANLYSHFGNQYGDSSGKWESVYHKMQQFHS</sequence>
<dbReference type="Proteomes" id="UP000001075">
    <property type="component" value="Unassembled WGS sequence"/>
</dbReference>